<evidence type="ECO:0000313" key="2">
    <source>
        <dbReference type="Proteomes" id="UP001272242"/>
    </source>
</evidence>
<gene>
    <name evidence="1" type="ORF">R5W23_005707</name>
</gene>
<name>A0ABU5EU07_9BACT</name>
<dbReference type="RefSeq" id="WP_320685485.1">
    <property type="nucleotide sequence ID" value="NZ_JAXBLV010000036.1"/>
</dbReference>
<organism evidence="1 2">
    <name type="scientific">Gemmata algarum</name>
    <dbReference type="NCBI Taxonomy" id="2975278"/>
    <lineage>
        <taxon>Bacteria</taxon>
        <taxon>Pseudomonadati</taxon>
        <taxon>Planctomycetota</taxon>
        <taxon>Planctomycetia</taxon>
        <taxon>Gemmatales</taxon>
        <taxon>Gemmataceae</taxon>
        <taxon>Gemmata</taxon>
    </lineage>
</organism>
<comment type="caution">
    <text evidence="1">The sequence shown here is derived from an EMBL/GenBank/DDBJ whole genome shotgun (WGS) entry which is preliminary data.</text>
</comment>
<proteinExistence type="predicted"/>
<dbReference type="Proteomes" id="UP001272242">
    <property type="component" value="Unassembled WGS sequence"/>
</dbReference>
<sequence>MSIYGYLNCHDCCQTLWLGKALNHGHSPSACFHIGTENDLPHWARTQLNQVLWKFLAEHTGHGIDVRLEHEMTDEMWGYREIGGDTDEGISFEAYLAGWPGLAAGGSLPEAEPGAAPDTAI</sequence>
<evidence type="ECO:0000313" key="1">
    <source>
        <dbReference type="EMBL" id="MDY3558586.1"/>
    </source>
</evidence>
<protein>
    <submittedName>
        <fullName evidence="1">Uncharacterized protein</fullName>
    </submittedName>
</protein>
<accession>A0ABU5EU07</accession>
<dbReference type="EMBL" id="JAXBLV010000036">
    <property type="protein sequence ID" value="MDY3558586.1"/>
    <property type="molecule type" value="Genomic_DNA"/>
</dbReference>
<reference evidence="2" key="1">
    <citation type="journal article" date="2023" name="Mar. Drugs">
        <title>Gemmata algarum, a Novel Planctomycete Isolated from an Algal Mat, Displays Antimicrobial Activity.</title>
        <authorList>
            <person name="Kumar G."/>
            <person name="Kallscheuer N."/>
            <person name="Kashif M."/>
            <person name="Ahamad S."/>
            <person name="Jagadeeshwari U."/>
            <person name="Pannikurungottu S."/>
            <person name="Haufschild T."/>
            <person name="Kabuu M."/>
            <person name="Sasikala C."/>
            <person name="Jogler C."/>
            <person name="Ramana C."/>
        </authorList>
    </citation>
    <scope>NUCLEOTIDE SEQUENCE [LARGE SCALE GENOMIC DNA]</scope>
    <source>
        <strain evidence="2">JC673</strain>
    </source>
</reference>
<keyword evidence="2" id="KW-1185">Reference proteome</keyword>